<evidence type="ECO:0008006" key="7">
    <source>
        <dbReference type="Google" id="ProtNLM"/>
    </source>
</evidence>
<dbReference type="PANTHER" id="PTHR31636">
    <property type="entry name" value="OSJNBA0084A10.13 PROTEIN-RELATED"/>
    <property type="match status" value="1"/>
</dbReference>
<organism evidence="5 6">
    <name type="scientific">Tagetes erecta</name>
    <name type="common">African marigold</name>
    <dbReference type="NCBI Taxonomy" id="13708"/>
    <lineage>
        <taxon>Eukaryota</taxon>
        <taxon>Viridiplantae</taxon>
        <taxon>Streptophyta</taxon>
        <taxon>Embryophyta</taxon>
        <taxon>Tracheophyta</taxon>
        <taxon>Spermatophyta</taxon>
        <taxon>Magnoliopsida</taxon>
        <taxon>eudicotyledons</taxon>
        <taxon>Gunneridae</taxon>
        <taxon>Pentapetalae</taxon>
        <taxon>asterids</taxon>
        <taxon>campanulids</taxon>
        <taxon>Asterales</taxon>
        <taxon>Asteraceae</taxon>
        <taxon>Asteroideae</taxon>
        <taxon>Heliantheae alliance</taxon>
        <taxon>Tageteae</taxon>
        <taxon>Tagetes</taxon>
    </lineage>
</organism>
<comment type="similarity">
    <text evidence="3">Belongs to the GRAS family.</text>
</comment>
<keyword evidence="2" id="KW-0804">Transcription</keyword>
<keyword evidence="6" id="KW-1185">Reference proteome</keyword>
<sequence length="649" mass="71739">MKIKKPNQSNFAFTKPSLISKNSHQCQLNSLSTPNSSLFISSHSPENMSSGFPGDYFNINMNMNMNINMNNNGRSISMMNLSNNNNNNNNNLQNTYRSPLAGILADASSNIGLRRPDLIGKRSLAEFQHHQQLQQQAAFFLRNVKHRPVSFVDFAGSPEISSVSNTTSLSLPRYGVPVRPNPQSFNFHNHKFSNVCNLSSKQGKETEGKMMKRLQELEKELLLDDEGDENDVSGVTNSEWSETIQNILGSTPVTKSENIFSPSPTSSSSSSSCASSSASPATSINPHQLFSDAAAAISDGKHDTAVEILSRCNHLSNALGSPEQRMCFYMVSALRSRINMNGKTSSELYGKDHILSTQLLYDKSLCFKLAFMAANAAIVEAGEKIHIVDFDIGQGLQYVYLLHEIGSMEDKTIPISLKLTTFTDFGNGGVERLNHVGEKLKSIAVKLGVEFSFRVLNMKLADLDTTSLKVENDDVLVVNFGFKLYKLPDESVTTENLRDEVLRRVKGLSPALVILLEQELNGNTASFETRVSQVYGYYSALMESIEATMSRDNSERVKLEEGVSRKMVNSVACEGRERVERCEVFGKWRARMSMAGFELKQPSQLRADSLVLKLNSVTRGNPGFTVKEDGGGISFGWMGRTLTVASAWN</sequence>
<feature type="compositionally biased region" description="Polar residues" evidence="4">
    <location>
        <begin position="233"/>
        <end position="260"/>
    </location>
</feature>
<evidence type="ECO:0000256" key="2">
    <source>
        <dbReference type="ARBA" id="ARBA00023163"/>
    </source>
</evidence>
<dbReference type="InterPro" id="IPR005202">
    <property type="entry name" value="TF_GRAS"/>
</dbReference>
<dbReference type="EMBL" id="JAUHHV010000008">
    <property type="protein sequence ID" value="KAK1415236.1"/>
    <property type="molecule type" value="Genomic_DNA"/>
</dbReference>
<dbReference type="PROSITE" id="PS50985">
    <property type="entry name" value="GRAS"/>
    <property type="match status" value="1"/>
</dbReference>
<proteinExistence type="inferred from homology"/>
<dbReference type="Proteomes" id="UP001229421">
    <property type="component" value="Unassembled WGS sequence"/>
</dbReference>
<evidence type="ECO:0000313" key="5">
    <source>
        <dbReference type="EMBL" id="KAK1415236.1"/>
    </source>
</evidence>
<evidence type="ECO:0000256" key="3">
    <source>
        <dbReference type="PROSITE-ProRule" id="PRU01191"/>
    </source>
</evidence>
<gene>
    <name evidence="5" type="ORF">QVD17_31012</name>
</gene>
<comment type="caution">
    <text evidence="3">Lacks conserved residue(s) required for the propagation of feature annotation.</text>
</comment>
<keyword evidence="1" id="KW-0805">Transcription regulation</keyword>
<evidence type="ECO:0000256" key="1">
    <source>
        <dbReference type="ARBA" id="ARBA00023015"/>
    </source>
</evidence>
<comment type="caution">
    <text evidence="5">The sequence shown here is derived from an EMBL/GenBank/DDBJ whole genome shotgun (WGS) entry which is preliminary data.</text>
</comment>
<evidence type="ECO:0000313" key="6">
    <source>
        <dbReference type="Proteomes" id="UP001229421"/>
    </source>
</evidence>
<feature type="compositionally biased region" description="Low complexity" evidence="4">
    <location>
        <begin position="261"/>
        <end position="279"/>
    </location>
</feature>
<reference evidence="5" key="1">
    <citation type="journal article" date="2023" name="bioRxiv">
        <title>Improved chromosome-level genome assembly for marigold (Tagetes erecta).</title>
        <authorList>
            <person name="Jiang F."/>
            <person name="Yuan L."/>
            <person name="Wang S."/>
            <person name="Wang H."/>
            <person name="Xu D."/>
            <person name="Wang A."/>
            <person name="Fan W."/>
        </authorList>
    </citation>
    <scope>NUCLEOTIDE SEQUENCE</scope>
    <source>
        <strain evidence="5">WSJ</strain>
        <tissue evidence="5">Leaf</tissue>
    </source>
</reference>
<feature type="region of interest" description="SAW" evidence="3">
    <location>
        <begin position="572"/>
        <end position="649"/>
    </location>
</feature>
<evidence type="ECO:0000256" key="4">
    <source>
        <dbReference type="SAM" id="MobiDB-lite"/>
    </source>
</evidence>
<feature type="region of interest" description="Disordered" evidence="4">
    <location>
        <begin position="221"/>
        <end position="279"/>
    </location>
</feature>
<accession>A0AAD8K5D2</accession>
<dbReference type="Pfam" id="PF03514">
    <property type="entry name" value="GRAS"/>
    <property type="match status" value="1"/>
</dbReference>
<name>A0AAD8K5D2_TARER</name>
<feature type="short sequence motif" description="VHIID" evidence="3">
    <location>
        <begin position="385"/>
        <end position="389"/>
    </location>
</feature>
<protein>
    <recommendedName>
        <fullName evidence="7">Scarecrow-like protein 8</fullName>
    </recommendedName>
</protein>
<dbReference type="AlphaFoldDB" id="A0AAD8K5D2"/>
<feature type="region of interest" description="Leucine repeat II (LRII)" evidence="3">
    <location>
        <begin position="435"/>
        <end position="467"/>
    </location>
</feature>